<dbReference type="SMART" id="SM00849">
    <property type="entry name" value="Lactamase_B"/>
    <property type="match status" value="1"/>
</dbReference>
<comment type="caution">
    <text evidence="7">The sequence shown here is derived from an EMBL/GenBank/DDBJ whole genome shotgun (WGS) entry which is preliminary data.</text>
</comment>
<dbReference type="PANTHER" id="PTHR42978">
    <property type="entry name" value="QUORUM-QUENCHING LACTONASE YTNP-RELATED-RELATED"/>
    <property type="match status" value="1"/>
</dbReference>
<evidence type="ECO:0000256" key="2">
    <source>
        <dbReference type="ARBA" id="ARBA00007749"/>
    </source>
</evidence>
<comment type="cofactor">
    <cofactor evidence="1">
        <name>Zn(2+)</name>
        <dbReference type="ChEBI" id="CHEBI:29105"/>
    </cofactor>
</comment>
<keyword evidence="8" id="KW-1185">Reference proteome</keyword>
<dbReference type="EMBL" id="QDGZ01000006">
    <property type="protein sequence ID" value="PVG82119.1"/>
    <property type="molecule type" value="Genomic_DNA"/>
</dbReference>
<protein>
    <submittedName>
        <fullName evidence="7">MBL fold metallo-hydrolase</fullName>
    </submittedName>
</protein>
<evidence type="ECO:0000259" key="6">
    <source>
        <dbReference type="SMART" id="SM00849"/>
    </source>
</evidence>
<dbReference type="Pfam" id="PF00753">
    <property type="entry name" value="Lactamase_B"/>
    <property type="match status" value="1"/>
</dbReference>
<keyword evidence="4 7" id="KW-0378">Hydrolase</keyword>
<organism evidence="7 8">
    <name type="scientific">Nocardioides gansuensis</name>
    <dbReference type="NCBI Taxonomy" id="2138300"/>
    <lineage>
        <taxon>Bacteria</taxon>
        <taxon>Bacillati</taxon>
        <taxon>Actinomycetota</taxon>
        <taxon>Actinomycetes</taxon>
        <taxon>Propionibacteriales</taxon>
        <taxon>Nocardioidaceae</taxon>
        <taxon>Nocardioides</taxon>
    </lineage>
</organism>
<evidence type="ECO:0000313" key="7">
    <source>
        <dbReference type="EMBL" id="PVG82119.1"/>
    </source>
</evidence>
<reference evidence="7 8" key="1">
    <citation type="submission" date="2018-04" db="EMBL/GenBank/DDBJ databases">
        <title>Genome of Nocardioides gansuensis WSJ-1.</title>
        <authorList>
            <person name="Wu S."/>
            <person name="Wang G."/>
        </authorList>
    </citation>
    <scope>NUCLEOTIDE SEQUENCE [LARGE SCALE GENOMIC DNA]</scope>
    <source>
        <strain evidence="7 8">WSJ-1</strain>
    </source>
</reference>
<dbReference type="RefSeq" id="WP_116573186.1">
    <property type="nucleotide sequence ID" value="NZ_QDGZ01000006.1"/>
</dbReference>
<dbReference type="InterPro" id="IPR036866">
    <property type="entry name" value="RibonucZ/Hydroxyglut_hydro"/>
</dbReference>
<evidence type="ECO:0000256" key="1">
    <source>
        <dbReference type="ARBA" id="ARBA00001947"/>
    </source>
</evidence>
<name>A0A2T8F8U2_9ACTN</name>
<evidence type="ECO:0000256" key="4">
    <source>
        <dbReference type="ARBA" id="ARBA00022801"/>
    </source>
</evidence>
<evidence type="ECO:0000256" key="5">
    <source>
        <dbReference type="ARBA" id="ARBA00022833"/>
    </source>
</evidence>
<gene>
    <name evidence="7" type="ORF">DDE18_15690</name>
</gene>
<accession>A0A2T8F8U2</accession>
<dbReference type="GO" id="GO:0046872">
    <property type="term" value="F:metal ion binding"/>
    <property type="evidence" value="ECO:0007669"/>
    <property type="project" value="UniProtKB-KW"/>
</dbReference>
<dbReference type="SUPFAM" id="SSF56281">
    <property type="entry name" value="Metallo-hydrolase/oxidoreductase"/>
    <property type="match status" value="1"/>
</dbReference>
<proteinExistence type="inferred from homology"/>
<dbReference type="OrthoDB" id="5177904at2"/>
<dbReference type="Gene3D" id="3.60.15.10">
    <property type="entry name" value="Ribonuclease Z/Hydroxyacylglutathione hydrolase-like"/>
    <property type="match status" value="1"/>
</dbReference>
<dbReference type="GO" id="GO:0016787">
    <property type="term" value="F:hydrolase activity"/>
    <property type="evidence" value="ECO:0007669"/>
    <property type="project" value="UniProtKB-KW"/>
</dbReference>
<dbReference type="Proteomes" id="UP000246018">
    <property type="component" value="Unassembled WGS sequence"/>
</dbReference>
<dbReference type="PANTHER" id="PTHR42978:SF2">
    <property type="entry name" value="102 KBASES UNSTABLE REGION: FROM 1 TO 119443"/>
    <property type="match status" value="1"/>
</dbReference>
<comment type="similarity">
    <text evidence="2">Belongs to the metallo-beta-lactamase superfamily.</text>
</comment>
<evidence type="ECO:0000256" key="3">
    <source>
        <dbReference type="ARBA" id="ARBA00022723"/>
    </source>
</evidence>
<keyword evidence="3" id="KW-0479">Metal-binding</keyword>
<evidence type="ECO:0000313" key="8">
    <source>
        <dbReference type="Proteomes" id="UP000246018"/>
    </source>
</evidence>
<feature type="domain" description="Metallo-beta-lactamase" evidence="6">
    <location>
        <begin position="30"/>
        <end position="223"/>
    </location>
</feature>
<keyword evidence="5" id="KW-0862">Zinc</keyword>
<dbReference type="InterPro" id="IPR001279">
    <property type="entry name" value="Metallo-B-lactamas"/>
</dbReference>
<dbReference type="InterPro" id="IPR051013">
    <property type="entry name" value="MBL_superfamily_lactonases"/>
</dbReference>
<sequence length="230" mass="25151">MRIQDVTRLELGTFVRPAEETDTGSPRVETVLGYLARTPAGLLLLDTGLGDADAETEAWYRPQRVRIEDALRALSLTTEDIDIVVNCHLHFDHIGGNPSFSDRPIFCQRVELHTAQTTDYTVPELVDFAGASYELIDGETQIAPGVHIIPTPGHVDGHQSVVLECDDGSIVLAGQAHDTASQWSADALAARALDLGHEQPLPRASSWMARLLEFDPKQVVFAHDAAVWIP</sequence>
<dbReference type="AlphaFoldDB" id="A0A2T8F8U2"/>